<dbReference type="RefSeq" id="WP_179489411.1">
    <property type="nucleotide sequence ID" value="NZ_JACCBV010000001.1"/>
</dbReference>
<gene>
    <name evidence="2" type="ORF">BJ991_001851</name>
</gene>
<organism evidence="2 3">
    <name type="scientific">Microbacterium immunditiarum</name>
    <dbReference type="NCBI Taxonomy" id="337480"/>
    <lineage>
        <taxon>Bacteria</taxon>
        <taxon>Bacillati</taxon>
        <taxon>Actinomycetota</taxon>
        <taxon>Actinomycetes</taxon>
        <taxon>Micrococcales</taxon>
        <taxon>Microbacteriaceae</taxon>
        <taxon>Microbacterium</taxon>
    </lineage>
</organism>
<keyword evidence="1" id="KW-0812">Transmembrane</keyword>
<evidence type="ECO:0000256" key="1">
    <source>
        <dbReference type="SAM" id="Phobius"/>
    </source>
</evidence>
<comment type="caution">
    <text evidence="2">The sequence shown here is derived from an EMBL/GenBank/DDBJ whole genome shotgun (WGS) entry which is preliminary data.</text>
</comment>
<keyword evidence="1" id="KW-1133">Transmembrane helix</keyword>
<feature type="transmembrane region" description="Helical" evidence="1">
    <location>
        <begin position="7"/>
        <end position="27"/>
    </location>
</feature>
<protein>
    <recommendedName>
        <fullName evidence="4">DUF4878 domain-containing protein</fullName>
    </recommendedName>
</protein>
<dbReference type="AlphaFoldDB" id="A0A7Y9KL31"/>
<evidence type="ECO:0000313" key="2">
    <source>
        <dbReference type="EMBL" id="NYE19823.1"/>
    </source>
</evidence>
<evidence type="ECO:0008006" key="4">
    <source>
        <dbReference type="Google" id="ProtNLM"/>
    </source>
</evidence>
<keyword evidence="1" id="KW-0472">Membrane</keyword>
<name>A0A7Y9KL31_9MICO</name>
<dbReference type="Proteomes" id="UP000576969">
    <property type="component" value="Unassembled WGS sequence"/>
</dbReference>
<dbReference type="EMBL" id="JACCBV010000001">
    <property type="protein sequence ID" value="NYE19823.1"/>
    <property type="molecule type" value="Genomic_DNA"/>
</dbReference>
<keyword evidence="3" id="KW-1185">Reference proteome</keyword>
<sequence length="307" mass="30979">MRRGAVIGIVAGALAAIAVGVALWWWLARPGGPGGPADAAREFLSALESGDGERAVELLESAPPREADVAAALDGAAARIEAATVERVSAGAGGATRADVAFDLAGESHEASFGLVETADGWRVAADALGTLTGETTIGDSIAVGDVIVPADAPFALLPAQYPVTAAPRGLLEGEATAVVLPGGSADAAVEASVSPQATERAQARLEEYARACAQPADAVPRNCGLRVPWAADLATLESIAFRIDRMPQLALSPDATAFDATGGVVTATATGTTRDGGTASFTYRADDWALRGTVSFEGDEMVLAIG</sequence>
<reference evidence="2 3" key="1">
    <citation type="submission" date="2020-07" db="EMBL/GenBank/DDBJ databases">
        <title>Sequencing the genomes of 1000 actinobacteria strains.</title>
        <authorList>
            <person name="Klenk H.-P."/>
        </authorList>
    </citation>
    <scope>NUCLEOTIDE SEQUENCE [LARGE SCALE GENOMIC DNA]</scope>
    <source>
        <strain evidence="2 3">DSM 24662</strain>
    </source>
</reference>
<accession>A0A7Y9KL31</accession>
<evidence type="ECO:0000313" key="3">
    <source>
        <dbReference type="Proteomes" id="UP000576969"/>
    </source>
</evidence>
<proteinExistence type="predicted"/>